<dbReference type="Gene3D" id="3.30.70.2970">
    <property type="entry name" value="Protein of unknown function (DUF541), domain 2"/>
    <property type="match status" value="1"/>
</dbReference>
<dbReference type="Pfam" id="PF04402">
    <property type="entry name" value="SIMPL"/>
    <property type="match status" value="1"/>
</dbReference>
<dbReference type="InterPro" id="IPR052022">
    <property type="entry name" value="26kDa_periplasmic_antigen"/>
</dbReference>
<evidence type="ECO:0000313" key="3">
    <source>
        <dbReference type="Proteomes" id="UP000230353"/>
    </source>
</evidence>
<dbReference type="Proteomes" id="UP000230353">
    <property type="component" value="Unassembled WGS sequence"/>
</dbReference>
<evidence type="ECO:0000313" key="2">
    <source>
        <dbReference type="EMBL" id="PIS13451.1"/>
    </source>
</evidence>
<dbReference type="GO" id="GO:0006974">
    <property type="term" value="P:DNA damage response"/>
    <property type="evidence" value="ECO:0007669"/>
    <property type="project" value="TreeGrafter"/>
</dbReference>
<dbReference type="AlphaFoldDB" id="A0A2H0WLA0"/>
<protein>
    <recommendedName>
        <fullName evidence="4">SIMPL domain-containing protein</fullName>
    </recommendedName>
</protein>
<dbReference type="InterPro" id="IPR007497">
    <property type="entry name" value="SIMPL/DUF541"/>
</dbReference>
<dbReference type="EMBL" id="PEZL01000023">
    <property type="protein sequence ID" value="PIS13451.1"/>
    <property type="molecule type" value="Genomic_DNA"/>
</dbReference>
<evidence type="ECO:0008006" key="4">
    <source>
        <dbReference type="Google" id="ProtNLM"/>
    </source>
</evidence>
<name>A0A2H0WLA0_9BACT</name>
<dbReference type="PANTHER" id="PTHR34387">
    <property type="entry name" value="SLR1258 PROTEIN"/>
    <property type="match status" value="1"/>
</dbReference>
<organism evidence="2 3">
    <name type="scientific">Candidatus Tagabacteria bacterium CG09_land_8_20_14_0_10_41_14</name>
    <dbReference type="NCBI Taxonomy" id="1975021"/>
    <lineage>
        <taxon>Bacteria</taxon>
        <taxon>Candidatus Tagaibacteriota</taxon>
    </lineage>
</organism>
<feature type="transmembrane region" description="Helical" evidence="1">
    <location>
        <begin position="12"/>
        <end position="35"/>
    </location>
</feature>
<reference evidence="3" key="1">
    <citation type="submission" date="2017-09" db="EMBL/GenBank/DDBJ databases">
        <title>Depth-based differentiation of microbial function through sediment-hosted aquifers and enrichment of novel symbionts in the deep terrestrial subsurface.</title>
        <authorList>
            <person name="Probst A.J."/>
            <person name="Ladd B."/>
            <person name="Jarett J.K."/>
            <person name="Geller-Mcgrath D.E."/>
            <person name="Sieber C.M.K."/>
            <person name="Emerson J.B."/>
            <person name="Anantharaman K."/>
            <person name="Thomas B.C."/>
            <person name="Malmstrom R."/>
            <person name="Stieglmeier M."/>
            <person name="Klingl A."/>
            <person name="Woyke T."/>
            <person name="Ryan C.M."/>
            <person name="Banfield J.F."/>
        </authorList>
    </citation>
    <scope>NUCLEOTIDE SEQUENCE [LARGE SCALE GENOMIC DNA]</scope>
</reference>
<dbReference type="Gene3D" id="3.30.110.170">
    <property type="entry name" value="Protein of unknown function (DUF541), domain 1"/>
    <property type="match status" value="1"/>
</dbReference>
<keyword evidence="1" id="KW-0472">Membrane</keyword>
<evidence type="ECO:0000256" key="1">
    <source>
        <dbReference type="SAM" id="Phobius"/>
    </source>
</evidence>
<accession>A0A2H0WLA0</accession>
<keyword evidence="1" id="KW-0812">Transmembrane</keyword>
<keyword evidence="1" id="KW-1133">Transmembrane helix</keyword>
<comment type="caution">
    <text evidence="2">The sequence shown here is derived from an EMBL/GenBank/DDBJ whole genome shotgun (WGS) entry which is preliminary data.</text>
</comment>
<sequence length="248" mass="27017">MKSISKDLKNYLGYVIIGALVIFAVSGAMYVRGYYKFIEPSSYRSFSVSAEGDAVAVPDVARFTFTVITEGGTDIASLQEENSSKINSALEFVKASGVEDKDIKTSFYNVSPRYEYYKCEDGPCPPPEIVGYTIRQSVSVKVRDFEKTGSLLTEVVDRGANSVSQLSFIVDDPTEVNNEARAEAISKAQEKAKSIAGAAGFKLGRLLSFQEGVQPYYPVYEKAAVSAPAIEPGSQEVTVNVTLTYEIK</sequence>
<gene>
    <name evidence="2" type="ORF">COT67_01690</name>
</gene>
<dbReference type="PANTHER" id="PTHR34387:SF1">
    <property type="entry name" value="PERIPLASMIC IMMUNOGENIC PROTEIN"/>
    <property type="match status" value="1"/>
</dbReference>
<proteinExistence type="predicted"/>